<keyword evidence="4" id="KW-1185">Reference proteome</keyword>
<dbReference type="RefSeq" id="WP_093255280.1">
    <property type="nucleotide sequence ID" value="NZ_FNQM01000014.1"/>
</dbReference>
<reference evidence="3 4" key="1">
    <citation type="submission" date="2016-10" db="EMBL/GenBank/DDBJ databases">
        <authorList>
            <person name="de Groot N.N."/>
        </authorList>
    </citation>
    <scope>NUCLEOTIDE SEQUENCE [LARGE SCALE GENOMIC DNA]</scope>
    <source>
        <strain evidence="3 4">DSM 15345</strain>
    </source>
</reference>
<accession>A0A1H4EHT9</accession>
<dbReference type="SUPFAM" id="SSF53300">
    <property type="entry name" value="vWA-like"/>
    <property type="match status" value="1"/>
</dbReference>
<dbReference type="EMBL" id="FNQM01000014">
    <property type="protein sequence ID" value="SEA84661.1"/>
    <property type="molecule type" value="Genomic_DNA"/>
</dbReference>
<sequence>MTGLDQEPFGEGGGDEFVENPEPRCPVVLLLDTSLSMAGEKIDALNAGLMHFHEALSLDPLAMKRVEIAVVTFGPVAVRADYAGAEAFQPPLLEASGNTPMGAAILRALDLLRARKARYREAGAPFYRPWVFLITDGAPTDGVAEAKRAIAAGEAGKEFMFHAVGVEGADMAALASLSVRAPLMLKGLAFRELFAWLSNSLGAVSRSRTGEAAPLENPTAPDGWAVAG</sequence>
<dbReference type="PROSITE" id="PS50234">
    <property type="entry name" value="VWFA"/>
    <property type="match status" value="1"/>
</dbReference>
<feature type="region of interest" description="Disordered" evidence="1">
    <location>
        <begin position="1"/>
        <end position="21"/>
    </location>
</feature>
<dbReference type="InterPro" id="IPR011392">
    <property type="entry name" value="Tellurite-R_TerY"/>
</dbReference>
<name>A0A1H4EHT9_9RHOB</name>
<dbReference type="AlphaFoldDB" id="A0A1H4EHT9"/>
<dbReference type="Pfam" id="PF00092">
    <property type="entry name" value="VWA"/>
    <property type="match status" value="1"/>
</dbReference>
<evidence type="ECO:0000313" key="4">
    <source>
        <dbReference type="Proteomes" id="UP000198703"/>
    </source>
</evidence>
<dbReference type="PIRSF" id="PIRSF020634">
    <property type="entry name" value="TerY_vWA"/>
    <property type="match status" value="1"/>
</dbReference>
<evidence type="ECO:0000259" key="2">
    <source>
        <dbReference type="PROSITE" id="PS50234"/>
    </source>
</evidence>
<evidence type="ECO:0000313" key="3">
    <source>
        <dbReference type="EMBL" id="SEA84661.1"/>
    </source>
</evidence>
<dbReference type="SMART" id="SM00327">
    <property type="entry name" value="VWA"/>
    <property type="match status" value="1"/>
</dbReference>
<dbReference type="STRING" id="89524.SAMN05444370_11421"/>
<feature type="domain" description="VWFA" evidence="2">
    <location>
        <begin position="26"/>
        <end position="166"/>
    </location>
</feature>
<proteinExistence type="predicted"/>
<gene>
    <name evidence="3" type="ORF">SAMN05444370_11421</name>
</gene>
<feature type="region of interest" description="Disordered" evidence="1">
    <location>
        <begin position="208"/>
        <end position="228"/>
    </location>
</feature>
<dbReference type="Proteomes" id="UP000198703">
    <property type="component" value="Unassembled WGS sequence"/>
</dbReference>
<dbReference type="InterPro" id="IPR002035">
    <property type="entry name" value="VWF_A"/>
</dbReference>
<dbReference type="Gene3D" id="3.40.50.410">
    <property type="entry name" value="von Willebrand factor, type A domain"/>
    <property type="match status" value="1"/>
</dbReference>
<dbReference type="OrthoDB" id="9806395at2"/>
<protein>
    <submittedName>
        <fullName evidence="3">Uncharacterized conserved protein YegL, contains vWA domain of TerY type</fullName>
    </submittedName>
</protein>
<evidence type="ECO:0000256" key="1">
    <source>
        <dbReference type="SAM" id="MobiDB-lite"/>
    </source>
</evidence>
<organism evidence="3 4">
    <name type="scientific">Rubrimonas cliftonensis</name>
    <dbReference type="NCBI Taxonomy" id="89524"/>
    <lineage>
        <taxon>Bacteria</taxon>
        <taxon>Pseudomonadati</taxon>
        <taxon>Pseudomonadota</taxon>
        <taxon>Alphaproteobacteria</taxon>
        <taxon>Rhodobacterales</taxon>
        <taxon>Paracoccaceae</taxon>
        <taxon>Rubrimonas</taxon>
    </lineage>
</organism>
<dbReference type="InterPro" id="IPR036465">
    <property type="entry name" value="vWFA_dom_sf"/>
</dbReference>